<name>A0A0E0JYU6_ORYPU</name>
<dbReference type="AlphaFoldDB" id="A0A0E0JYU6"/>
<reference evidence="1" key="1">
    <citation type="submission" date="2015-04" db="UniProtKB">
        <authorList>
            <consortium name="EnsemblPlants"/>
        </authorList>
    </citation>
    <scope>IDENTIFICATION</scope>
</reference>
<reference evidence="1" key="2">
    <citation type="submission" date="2018-05" db="EMBL/GenBank/DDBJ databases">
        <title>OpunRS2 (Oryza punctata Reference Sequence Version 2).</title>
        <authorList>
            <person name="Zhang J."/>
            <person name="Kudrna D."/>
            <person name="Lee S."/>
            <person name="Talag J."/>
            <person name="Welchert J."/>
            <person name="Wing R.A."/>
        </authorList>
    </citation>
    <scope>NUCLEOTIDE SEQUENCE [LARGE SCALE GENOMIC DNA]</scope>
</reference>
<accession>A0A0E0JYU6</accession>
<protein>
    <submittedName>
        <fullName evidence="1">Uncharacterized protein</fullName>
    </submittedName>
</protein>
<dbReference type="Gramene" id="OPUNC02G11950.2">
    <property type="protein sequence ID" value="OPUNC02G11950.2"/>
    <property type="gene ID" value="OPUNC02G11950"/>
</dbReference>
<dbReference type="EnsemblPlants" id="OPUNC02G11950.2">
    <property type="protein sequence ID" value="OPUNC02G11950.2"/>
    <property type="gene ID" value="OPUNC02G11950"/>
</dbReference>
<sequence>MLLLPPPPPPPPMPVGGVACCPPSNASIPLAGASASVPGCPAPMRASAGPQHRSATAVSGGKVLGKLHILASPPLNLNNA</sequence>
<organism evidence="1">
    <name type="scientific">Oryza punctata</name>
    <name type="common">Red rice</name>
    <dbReference type="NCBI Taxonomy" id="4537"/>
    <lineage>
        <taxon>Eukaryota</taxon>
        <taxon>Viridiplantae</taxon>
        <taxon>Streptophyta</taxon>
        <taxon>Embryophyta</taxon>
        <taxon>Tracheophyta</taxon>
        <taxon>Spermatophyta</taxon>
        <taxon>Magnoliopsida</taxon>
        <taxon>Liliopsida</taxon>
        <taxon>Poales</taxon>
        <taxon>Poaceae</taxon>
        <taxon>BOP clade</taxon>
        <taxon>Oryzoideae</taxon>
        <taxon>Oryzeae</taxon>
        <taxon>Oryzinae</taxon>
        <taxon>Oryza</taxon>
    </lineage>
</organism>
<dbReference type="HOGENOM" id="CLU_2709066_0_0_1"/>
<keyword evidence="2" id="KW-1185">Reference proteome</keyword>
<proteinExistence type="predicted"/>
<evidence type="ECO:0000313" key="2">
    <source>
        <dbReference type="Proteomes" id="UP000026962"/>
    </source>
</evidence>
<evidence type="ECO:0000313" key="1">
    <source>
        <dbReference type="EnsemblPlants" id="OPUNC02G11950.2"/>
    </source>
</evidence>
<dbReference type="Proteomes" id="UP000026962">
    <property type="component" value="Chromosome 2"/>
</dbReference>